<keyword evidence="6 10" id="KW-0378">Hydrolase</keyword>
<feature type="region of interest" description="Disordered" evidence="11">
    <location>
        <begin position="346"/>
        <end position="383"/>
    </location>
</feature>
<evidence type="ECO:0000256" key="10">
    <source>
        <dbReference type="PROSITE-ProRule" id="PRU01240"/>
    </source>
</evidence>
<evidence type="ECO:0000313" key="14">
    <source>
        <dbReference type="EMBL" id="MBM9504001.1"/>
    </source>
</evidence>
<evidence type="ECO:0000256" key="8">
    <source>
        <dbReference type="ARBA" id="ARBA00022989"/>
    </source>
</evidence>
<dbReference type="Gene3D" id="3.40.50.200">
    <property type="entry name" value="Peptidase S8/S53 domain"/>
    <property type="match status" value="1"/>
</dbReference>
<evidence type="ECO:0000256" key="3">
    <source>
        <dbReference type="ARBA" id="ARBA00022475"/>
    </source>
</evidence>
<accession>A0ABS2TLX3</accession>
<evidence type="ECO:0000256" key="7">
    <source>
        <dbReference type="ARBA" id="ARBA00022825"/>
    </source>
</evidence>
<comment type="caution">
    <text evidence="14">The sequence shown here is derived from an EMBL/GenBank/DDBJ whole genome shotgun (WGS) entry which is preliminary data.</text>
</comment>
<keyword evidence="9 12" id="KW-0472">Membrane</keyword>
<feature type="transmembrane region" description="Helical" evidence="12">
    <location>
        <begin position="387"/>
        <end position="408"/>
    </location>
</feature>
<feature type="domain" description="Peptidase S8/S53" evidence="13">
    <location>
        <begin position="62"/>
        <end position="318"/>
    </location>
</feature>
<evidence type="ECO:0000313" key="15">
    <source>
        <dbReference type="Proteomes" id="UP000749040"/>
    </source>
</evidence>
<evidence type="ECO:0000256" key="5">
    <source>
        <dbReference type="ARBA" id="ARBA00022692"/>
    </source>
</evidence>
<evidence type="ECO:0000256" key="12">
    <source>
        <dbReference type="SAM" id="Phobius"/>
    </source>
</evidence>
<evidence type="ECO:0000256" key="4">
    <source>
        <dbReference type="ARBA" id="ARBA00022670"/>
    </source>
</evidence>
<feature type="compositionally biased region" description="Low complexity" evidence="11">
    <location>
        <begin position="346"/>
        <end position="377"/>
    </location>
</feature>
<name>A0ABS2TLX3_9ACTN</name>
<evidence type="ECO:0000256" key="6">
    <source>
        <dbReference type="ARBA" id="ARBA00022801"/>
    </source>
</evidence>
<comment type="similarity">
    <text evidence="2 10">Belongs to the peptidase S8 family.</text>
</comment>
<feature type="active site" description="Charge relay system" evidence="10">
    <location>
        <position position="105"/>
    </location>
</feature>
<evidence type="ECO:0000259" key="13">
    <source>
        <dbReference type="Pfam" id="PF00082"/>
    </source>
</evidence>
<keyword evidence="7 10" id="KW-0720">Serine protease</keyword>
<evidence type="ECO:0000256" key="11">
    <source>
        <dbReference type="SAM" id="MobiDB-lite"/>
    </source>
</evidence>
<dbReference type="EMBL" id="JADKYB010000002">
    <property type="protein sequence ID" value="MBM9504001.1"/>
    <property type="molecule type" value="Genomic_DNA"/>
</dbReference>
<dbReference type="RefSeq" id="WP_205355823.1">
    <property type="nucleotide sequence ID" value="NZ_JADKYB010000002.1"/>
</dbReference>
<evidence type="ECO:0000256" key="2">
    <source>
        <dbReference type="ARBA" id="ARBA00011073"/>
    </source>
</evidence>
<reference evidence="14 15" key="1">
    <citation type="submission" date="2021-01" db="EMBL/GenBank/DDBJ databases">
        <title>Streptomyces acididurans sp. nov., isolated from a peat swamp forest soil.</title>
        <authorList>
            <person name="Chantavorakit T."/>
            <person name="Duangmal K."/>
        </authorList>
    </citation>
    <scope>NUCLEOTIDE SEQUENCE [LARGE SCALE GENOMIC DNA]</scope>
    <source>
        <strain evidence="14 15">KK5PA1</strain>
    </source>
</reference>
<feature type="active site" description="Charge relay system" evidence="10">
    <location>
        <position position="71"/>
    </location>
</feature>
<proteinExistence type="inferred from homology"/>
<dbReference type="InterPro" id="IPR036852">
    <property type="entry name" value="Peptidase_S8/S53_dom_sf"/>
</dbReference>
<dbReference type="PANTHER" id="PTHR43806">
    <property type="entry name" value="PEPTIDASE S8"/>
    <property type="match status" value="1"/>
</dbReference>
<sequence length="414" mass="41359">MRTSTEVPGRPYRAVATVLAAGAALLGLGTVVAVPAAAQTIRDQQWHIKAMRLGEAWKYSKGQGVTVAVIDSGVDPSVSGLAGRVLPGKNFAPVAGSAHDPLDAHGTGMASLIAGSGDGPSGPIGVAPEAMILPLRIDPDIKGMQGQVEPIIRAEIAKAIRYAADSSTRVINISQGLAESGSDLASAVSYAQSKGKLIFAAVGNSGDTTNAVEYPAALPGVVGVAAFDEKGNSAKFSERGPQVALAAAGVDMYHACSGGTGFCKTYGTSDSTALASGSAALVWAKHPDWTANQVLRVLINTAGHPVSGAKRDNVVGYGAVRPRLALENPGDPGPADVNPLIAASATASPTPAASTTPTASATPTPTGTANPGPAAASDTSSKSSNKGLVIGVVIAAVVVVAAIVGVTVSRRRRA</sequence>
<dbReference type="Pfam" id="PF00082">
    <property type="entry name" value="Peptidase_S8"/>
    <property type="match status" value="1"/>
</dbReference>
<dbReference type="InterPro" id="IPR015500">
    <property type="entry name" value="Peptidase_S8_subtilisin-rel"/>
</dbReference>
<gene>
    <name evidence="14" type="primary">mycP</name>
    <name evidence="14" type="ORF">ITX44_05505</name>
</gene>
<keyword evidence="15" id="KW-1185">Reference proteome</keyword>
<dbReference type="InterPro" id="IPR050131">
    <property type="entry name" value="Peptidase_S8_subtilisin-like"/>
</dbReference>
<evidence type="ECO:0000256" key="9">
    <source>
        <dbReference type="ARBA" id="ARBA00023136"/>
    </source>
</evidence>
<dbReference type="GO" id="GO:0008233">
    <property type="term" value="F:peptidase activity"/>
    <property type="evidence" value="ECO:0007669"/>
    <property type="project" value="UniProtKB-KW"/>
</dbReference>
<dbReference type="NCBIfam" id="TIGR03921">
    <property type="entry name" value="T7SS_mycosin"/>
    <property type="match status" value="1"/>
</dbReference>
<dbReference type="SUPFAM" id="SSF52743">
    <property type="entry name" value="Subtilisin-like"/>
    <property type="match status" value="1"/>
</dbReference>
<evidence type="ECO:0000256" key="1">
    <source>
        <dbReference type="ARBA" id="ARBA00004162"/>
    </source>
</evidence>
<feature type="active site" description="Charge relay system" evidence="10">
    <location>
        <position position="269"/>
    </location>
</feature>
<dbReference type="InterPro" id="IPR023834">
    <property type="entry name" value="T7SS_pept_S8A_mycosin"/>
</dbReference>
<keyword evidence="4 10" id="KW-0645">Protease</keyword>
<keyword evidence="5 12" id="KW-0812">Transmembrane</keyword>
<dbReference type="PROSITE" id="PS51892">
    <property type="entry name" value="SUBTILASE"/>
    <property type="match status" value="1"/>
</dbReference>
<dbReference type="GO" id="GO:0006508">
    <property type="term" value="P:proteolysis"/>
    <property type="evidence" value="ECO:0007669"/>
    <property type="project" value="UniProtKB-KW"/>
</dbReference>
<organism evidence="14 15">
    <name type="scientific">Actinacidiphila acididurans</name>
    <dbReference type="NCBI Taxonomy" id="2784346"/>
    <lineage>
        <taxon>Bacteria</taxon>
        <taxon>Bacillati</taxon>
        <taxon>Actinomycetota</taxon>
        <taxon>Actinomycetes</taxon>
        <taxon>Kitasatosporales</taxon>
        <taxon>Streptomycetaceae</taxon>
        <taxon>Actinacidiphila</taxon>
    </lineage>
</organism>
<comment type="subcellular location">
    <subcellularLocation>
        <location evidence="1">Cell membrane</location>
        <topology evidence="1">Single-pass membrane protein</topology>
    </subcellularLocation>
</comment>
<protein>
    <submittedName>
        <fullName evidence="14">Type VII secretion-associated serine protease mycosin</fullName>
    </submittedName>
</protein>
<dbReference type="PRINTS" id="PR00723">
    <property type="entry name" value="SUBTILISIN"/>
</dbReference>
<keyword evidence="8 12" id="KW-1133">Transmembrane helix</keyword>
<dbReference type="InterPro" id="IPR000209">
    <property type="entry name" value="Peptidase_S8/S53_dom"/>
</dbReference>
<dbReference type="PANTHER" id="PTHR43806:SF11">
    <property type="entry name" value="CEREVISIN-RELATED"/>
    <property type="match status" value="1"/>
</dbReference>
<dbReference type="Proteomes" id="UP000749040">
    <property type="component" value="Unassembled WGS sequence"/>
</dbReference>
<keyword evidence="3" id="KW-1003">Cell membrane</keyword>